<dbReference type="Gene3D" id="3.30.160.60">
    <property type="entry name" value="Classic Zinc Finger"/>
    <property type="match status" value="10"/>
</dbReference>
<dbReference type="Pfam" id="PF13894">
    <property type="entry name" value="zf-C2H2_4"/>
    <property type="match status" value="1"/>
</dbReference>
<dbReference type="EnsemblMetazoa" id="XM_019899123.1">
    <property type="protein sequence ID" value="XP_019754682.1"/>
    <property type="gene ID" value="LOC109533729"/>
</dbReference>
<evidence type="ECO:0000313" key="13">
    <source>
        <dbReference type="Proteomes" id="UP000019118"/>
    </source>
</evidence>
<reference evidence="11 13" key="1">
    <citation type="journal article" date="2013" name="Genome Biol.">
        <title>Draft genome of the mountain pine beetle, Dendroctonus ponderosae Hopkins, a major forest pest.</title>
        <authorList>
            <person name="Keeling C.I."/>
            <person name="Yuen M.M."/>
            <person name="Liao N.Y."/>
            <person name="Docking T.R."/>
            <person name="Chan S.K."/>
            <person name="Taylor G.A."/>
            <person name="Palmquist D.L."/>
            <person name="Jackman S.D."/>
            <person name="Nguyen A."/>
            <person name="Li M."/>
            <person name="Henderson H."/>
            <person name="Janes J.K."/>
            <person name="Zhao Y."/>
            <person name="Pandoh P."/>
            <person name="Moore R."/>
            <person name="Sperling F.A."/>
            <person name="Huber D.P."/>
            <person name="Birol I."/>
            <person name="Jones S.J."/>
            <person name="Bohlmann J."/>
        </authorList>
    </citation>
    <scope>NUCLEOTIDE SEQUENCE</scope>
</reference>
<sequence length="596" mass="67905">MMAAAAPQESEADFDGSASINKPSDLDQDFDFVKSEEPGADAKQTNGSASTAEYTELDKDMHREDGPSLNTDDEVRVQHFLESSLHLMNAVFSGHSSYYSHPNSGGEHSKQSNDSEDSDSSSSSNEDKTQCQICQKIFVNAQQLNRHVRARRMDDKRYKCCNCQKAFRDNTQLKVHARKHTGEKPFECKVCQKKFTVNGNLNKHMRIHTGERRFECTDCGKKFTQFAHLEDHLKTHSGEKPFVCEYCQGAFKTKARLRKHEKSHTSIAPTRRTVKCPKCDITLKSNRQLASHLASHIEESDGPFICHLCGKVFSKFPNLQDHQKSHFELKSFFCELCDRNFATGTHLRRHMNSHSGFRPFSCSICNRAFPSSQNLKRHMMTHTGERPFDCTDCGRKFLTLENLNRHKRTHTGEKPFACVICGKVFAHSTTAKEHYRSVHTMEKPYGCMFCNQSFSISKMLFKHVKVKHPDFFPQFKKEQGLTPNVRKAMVKFRNGIKCEDNDLKLEFTAMDGFADPLKKTINLNSIRTESSLRVKEEPVEDLTSDENIEHDNVGNQLPIECSIVPQIKSETLESECVPTIPLNGDNQEVLVKTENS</sequence>
<dbReference type="PROSITE" id="PS00028">
    <property type="entry name" value="ZINC_FINGER_C2H2_1"/>
    <property type="match status" value="10"/>
</dbReference>
<dbReference type="EMBL" id="KB740551">
    <property type="protein sequence ID" value="ENN80388.1"/>
    <property type="molecule type" value="Genomic_DNA"/>
</dbReference>
<feature type="domain" description="C2H2-type" evidence="10">
    <location>
        <begin position="214"/>
        <end position="241"/>
    </location>
</feature>
<keyword evidence="4" id="KW-0677">Repeat</keyword>
<dbReference type="FunFam" id="3.30.160.60:FF:002343">
    <property type="entry name" value="Zinc finger protein 33A"/>
    <property type="match status" value="1"/>
</dbReference>
<keyword evidence="3" id="KW-0479">Metal-binding</keyword>
<evidence type="ECO:0000313" key="12">
    <source>
        <dbReference type="EnsemblMetazoa" id="XP_019754682.1"/>
    </source>
</evidence>
<feature type="domain" description="C2H2-type" evidence="10">
    <location>
        <begin position="242"/>
        <end position="269"/>
    </location>
</feature>
<dbReference type="InterPro" id="IPR036236">
    <property type="entry name" value="Znf_C2H2_sf"/>
</dbReference>
<feature type="domain" description="C2H2-type" evidence="10">
    <location>
        <begin position="304"/>
        <end position="331"/>
    </location>
</feature>
<dbReference type="OMA" id="ECHLLTH"/>
<dbReference type="PANTHER" id="PTHR23226:SF416">
    <property type="entry name" value="FI01424P"/>
    <property type="match status" value="1"/>
</dbReference>
<dbReference type="FunFam" id="3.30.160.60:FF:000145">
    <property type="entry name" value="Zinc finger protein 574"/>
    <property type="match status" value="1"/>
</dbReference>
<feature type="compositionally biased region" description="Basic and acidic residues" evidence="9">
    <location>
        <begin position="56"/>
        <end position="66"/>
    </location>
</feature>
<evidence type="ECO:0000256" key="3">
    <source>
        <dbReference type="ARBA" id="ARBA00022723"/>
    </source>
</evidence>
<evidence type="ECO:0000259" key="10">
    <source>
        <dbReference type="PROSITE" id="PS50157"/>
    </source>
</evidence>
<accession>N6TQQ2</accession>
<evidence type="ECO:0000256" key="1">
    <source>
        <dbReference type="ARBA" id="ARBA00004123"/>
    </source>
</evidence>
<keyword evidence="13" id="KW-1185">Reference proteome</keyword>
<gene>
    <name evidence="12" type="primary">109533729</name>
    <name evidence="11" type="ORF">YQE_03190</name>
</gene>
<dbReference type="Pfam" id="PF00096">
    <property type="entry name" value="zf-C2H2"/>
    <property type="match status" value="10"/>
</dbReference>
<dbReference type="GO" id="GO:0005634">
    <property type="term" value="C:nucleus"/>
    <property type="evidence" value="ECO:0007669"/>
    <property type="project" value="UniProtKB-SubCell"/>
</dbReference>
<feature type="domain" description="C2H2-type" evidence="10">
    <location>
        <begin position="416"/>
        <end position="444"/>
    </location>
</feature>
<keyword evidence="5 8" id="KW-0863">Zinc-finger</keyword>
<feature type="non-terminal residue" evidence="11">
    <location>
        <position position="1"/>
    </location>
</feature>
<dbReference type="PANTHER" id="PTHR23226">
    <property type="entry name" value="ZINC FINGER AND SCAN DOMAIN-CONTAINING"/>
    <property type="match status" value="1"/>
</dbReference>
<dbReference type="InterPro" id="IPR013087">
    <property type="entry name" value="Znf_C2H2_type"/>
</dbReference>
<dbReference type="HOGENOM" id="CLU_458032_0_0_1"/>
<organism evidence="11">
    <name type="scientific">Dendroctonus ponderosae</name>
    <name type="common">Mountain pine beetle</name>
    <dbReference type="NCBI Taxonomy" id="77166"/>
    <lineage>
        <taxon>Eukaryota</taxon>
        <taxon>Metazoa</taxon>
        <taxon>Ecdysozoa</taxon>
        <taxon>Arthropoda</taxon>
        <taxon>Hexapoda</taxon>
        <taxon>Insecta</taxon>
        <taxon>Pterygota</taxon>
        <taxon>Neoptera</taxon>
        <taxon>Endopterygota</taxon>
        <taxon>Coleoptera</taxon>
        <taxon>Polyphaga</taxon>
        <taxon>Cucujiformia</taxon>
        <taxon>Curculionidae</taxon>
        <taxon>Scolytinae</taxon>
        <taxon>Dendroctonus</taxon>
    </lineage>
</organism>
<dbReference type="FunFam" id="3.30.160.60:FF:000624">
    <property type="entry name" value="zinc finger protein 697"/>
    <property type="match status" value="1"/>
</dbReference>
<protein>
    <recommendedName>
        <fullName evidence="10">C2H2-type domain-containing protein</fullName>
    </recommendedName>
</protein>
<comment type="similarity">
    <text evidence="2">Belongs to the krueppel C2H2-type zinc-finger protein family.</text>
</comment>
<keyword evidence="7" id="KW-0539">Nucleus</keyword>
<feature type="domain" description="C2H2-type" evidence="10">
    <location>
        <begin position="129"/>
        <end position="157"/>
    </location>
</feature>
<dbReference type="FunFam" id="3.30.160.60:FF:000264">
    <property type="entry name" value="Zinc finger protein 236"/>
    <property type="match status" value="1"/>
</dbReference>
<feature type="region of interest" description="Disordered" evidence="9">
    <location>
        <begin position="1"/>
        <end position="71"/>
    </location>
</feature>
<evidence type="ECO:0000256" key="2">
    <source>
        <dbReference type="ARBA" id="ARBA00006991"/>
    </source>
</evidence>
<feature type="domain" description="C2H2-type" evidence="10">
    <location>
        <begin position="332"/>
        <end position="359"/>
    </location>
</feature>
<evidence type="ECO:0000256" key="8">
    <source>
        <dbReference type="PROSITE-ProRule" id="PRU00042"/>
    </source>
</evidence>
<evidence type="ECO:0000256" key="9">
    <source>
        <dbReference type="SAM" id="MobiDB-lite"/>
    </source>
</evidence>
<dbReference type="SMART" id="SM00355">
    <property type="entry name" value="ZnF_C2H2"/>
    <property type="match status" value="12"/>
</dbReference>
<dbReference type="Proteomes" id="UP000019118">
    <property type="component" value="Unassembled WGS sequence"/>
</dbReference>
<feature type="domain" description="C2H2-type" evidence="10">
    <location>
        <begin position="445"/>
        <end position="473"/>
    </location>
</feature>
<dbReference type="GO" id="GO:0008270">
    <property type="term" value="F:zinc ion binding"/>
    <property type="evidence" value="ECO:0007669"/>
    <property type="project" value="UniProtKB-KW"/>
</dbReference>
<feature type="domain" description="C2H2-type" evidence="10">
    <location>
        <begin position="158"/>
        <end position="185"/>
    </location>
</feature>
<dbReference type="SUPFAM" id="SSF57667">
    <property type="entry name" value="beta-beta-alpha zinc fingers"/>
    <property type="match status" value="7"/>
</dbReference>
<evidence type="ECO:0000313" key="11">
    <source>
        <dbReference type="EMBL" id="ENN80388.1"/>
    </source>
</evidence>
<keyword evidence="6" id="KW-0862">Zinc</keyword>
<evidence type="ECO:0000256" key="7">
    <source>
        <dbReference type="ARBA" id="ARBA00023242"/>
    </source>
</evidence>
<dbReference type="KEGG" id="dpa:109533729"/>
<dbReference type="OrthoDB" id="1095242at2759"/>
<feature type="region of interest" description="Disordered" evidence="9">
    <location>
        <begin position="99"/>
        <end position="126"/>
    </location>
</feature>
<evidence type="ECO:0000256" key="6">
    <source>
        <dbReference type="ARBA" id="ARBA00022833"/>
    </source>
</evidence>
<dbReference type="FunFam" id="3.30.160.60:FF:000303">
    <property type="entry name" value="Zinc finger protein 41"/>
    <property type="match status" value="1"/>
</dbReference>
<comment type="subcellular location">
    <subcellularLocation>
        <location evidence="1">Nucleus</location>
    </subcellularLocation>
</comment>
<feature type="compositionally biased region" description="Polar residues" evidence="9">
    <location>
        <begin position="43"/>
        <end position="53"/>
    </location>
</feature>
<name>N6TQQ2_DENPD</name>
<proteinExistence type="inferred from homology"/>
<evidence type="ECO:0000256" key="4">
    <source>
        <dbReference type="ARBA" id="ARBA00022737"/>
    </source>
</evidence>
<feature type="domain" description="C2H2-type" evidence="10">
    <location>
        <begin position="360"/>
        <end position="387"/>
    </location>
</feature>
<dbReference type="GO" id="GO:0000981">
    <property type="term" value="F:DNA-binding transcription factor activity, RNA polymerase II-specific"/>
    <property type="evidence" value="ECO:0007669"/>
    <property type="project" value="TreeGrafter"/>
</dbReference>
<dbReference type="FunFam" id="3.30.160.60:FF:001498">
    <property type="entry name" value="Zinc finger protein 404"/>
    <property type="match status" value="1"/>
</dbReference>
<reference evidence="12" key="2">
    <citation type="submission" date="2024-08" db="UniProtKB">
        <authorList>
            <consortium name="EnsemblMetazoa"/>
        </authorList>
    </citation>
    <scope>IDENTIFICATION</scope>
</reference>
<feature type="domain" description="C2H2-type" evidence="10">
    <location>
        <begin position="186"/>
        <end position="213"/>
    </location>
</feature>
<feature type="domain" description="C2H2-type" evidence="10">
    <location>
        <begin position="388"/>
        <end position="415"/>
    </location>
</feature>
<evidence type="ECO:0000256" key="5">
    <source>
        <dbReference type="ARBA" id="ARBA00022771"/>
    </source>
</evidence>
<dbReference type="GO" id="GO:0000978">
    <property type="term" value="F:RNA polymerase II cis-regulatory region sequence-specific DNA binding"/>
    <property type="evidence" value="ECO:0007669"/>
    <property type="project" value="TreeGrafter"/>
</dbReference>
<dbReference type="PROSITE" id="PS50157">
    <property type="entry name" value="ZINC_FINGER_C2H2_2"/>
    <property type="match status" value="11"/>
</dbReference>
<dbReference type="AlphaFoldDB" id="N6TQQ2"/>